<accession>A0A1G9VWK3</accession>
<evidence type="ECO:0000313" key="2">
    <source>
        <dbReference type="EMBL" id="SDM76235.1"/>
    </source>
</evidence>
<feature type="region of interest" description="Disordered" evidence="1">
    <location>
        <begin position="1"/>
        <end position="73"/>
    </location>
</feature>
<name>A0A1G9VWK3_9ACTN</name>
<feature type="compositionally biased region" description="Basic and acidic residues" evidence="1">
    <location>
        <begin position="46"/>
        <end position="55"/>
    </location>
</feature>
<organism evidence="2 3">
    <name type="scientific">Streptomyces wuyuanensis</name>
    <dbReference type="NCBI Taxonomy" id="1196353"/>
    <lineage>
        <taxon>Bacteria</taxon>
        <taxon>Bacillati</taxon>
        <taxon>Actinomycetota</taxon>
        <taxon>Actinomycetes</taxon>
        <taxon>Kitasatosporales</taxon>
        <taxon>Streptomycetaceae</taxon>
        <taxon>Streptomyces</taxon>
    </lineage>
</organism>
<evidence type="ECO:0000313" key="3">
    <source>
        <dbReference type="Proteomes" id="UP000199063"/>
    </source>
</evidence>
<dbReference type="Proteomes" id="UP000199063">
    <property type="component" value="Unassembled WGS sequence"/>
</dbReference>
<gene>
    <name evidence="2" type="ORF">SAMN05444921_1137</name>
</gene>
<keyword evidence="3" id="KW-1185">Reference proteome</keyword>
<feature type="compositionally biased region" description="Basic and acidic residues" evidence="1">
    <location>
        <begin position="25"/>
        <end position="38"/>
    </location>
</feature>
<dbReference type="AlphaFoldDB" id="A0A1G9VWK3"/>
<proteinExistence type="predicted"/>
<dbReference type="STRING" id="1196353.SAMN05444921_1137"/>
<protein>
    <recommendedName>
        <fullName evidence="4">HTH cro/C1-type domain-containing protein</fullName>
    </recommendedName>
</protein>
<reference evidence="3" key="1">
    <citation type="submission" date="2016-10" db="EMBL/GenBank/DDBJ databases">
        <authorList>
            <person name="Varghese N."/>
            <person name="Submissions S."/>
        </authorList>
    </citation>
    <scope>NUCLEOTIDE SEQUENCE [LARGE SCALE GENOMIC DNA]</scope>
    <source>
        <strain evidence="3">CGMCC 4.7042</strain>
    </source>
</reference>
<evidence type="ECO:0008006" key="4">
    <source>
        <dbReference type="Google" id="ProtNLM"/>
    </source>
</evidence>
<sequence>MSQATQTEKLNRLTPHEVPMPKLLRKSDGQPLRDEMRRQGLTLDQLSEKTRKVDPAGRGVSPAAIGRITGKGRTARDRCELHTAWLINAALDARIHRLFSMPPHSTSTVERSRADAEEE</sequence>
<evidence type="ECO:0000256" key="1">
    <source>
        <dbReference type="SAM" id="MobiDB-lite"/>
    </source>
</evidence>
<dbReference type="EMBL" id="FNHI01000013">
    <property type="protein sequence ID" value="SDM76235.1"/>
    <property type="molecule type" value="Genomic_DNA"/>
</dbReference>